<dbReference type="SUPFAM" id="SSF90123">
    <property type="entry name" value="ABC transporter transmembrane region"/>
    <property type="match status" value="1"/>
</dbReference>
<evidence type="ECO:0000256" key="1">
    <source>
        <dbReference type="ARBA" id="ARBA00004651"/>
    </source>
</evidence>
<dbReference type="EMBL" id="AJ875019">
    <property type="protein sequence ID" value="CAI47637.1"/>
    <property type="molecule type" value="Genomic_DNA"/>
</dbReference>
<evidence type="ECO:0000313" key="16">
    <source>
        <dbReference type="Proteomes" id="UP000184501"/>
    </source>
</evidence>
<dbReference type="SUPFAM" id="SSF52540">
    <property type="entry name" value="P-loop containing nucleoside triphosphate hydrolases"/>
    <property type="match status" value="1"/>
</dbReference>
<evidence type="ECO:0000256" key="6">
    <source>
        <dbReference type="ARBA" id="ARBA00022840"/>
    </source>
</evidence>
<reference evidence="15 16" key="2">
    <citation type="submission" date="2016-11" db="EMBL/GenBank/DDBJ databases">
        <authorList>
            <person name="Jaros S."/>
            <person name="Januszkiewicz K."/>
            <person name="Wedrychowicz H."/>
        </authorList>
    </citation>
    <scope>NUCLEOTIDE SEQUENCE [LARGE SCALE GENOMIC DNA]</scope>
    <source>
        <strain evidence="15 16">DSM 44523</strain>
    </source>
</reference>
<dbReference type="PANTHER" id="PTHR43394">
    <property type="entry name" value="ATP-DEPENDENT PERMEASE MDL1, MITOCHONDRIAL"/>
    <property type="match status" value="1"/>
</dbReference>
<feature type="compositionally biased region" description="Basic and acidic residues" evidence="10">
    <location>
        <begin position="18"/>
        <end position="39"/>
    </location>
</feature>
<dbReference type="GO" id="GO:0016887">
    <property type="term" value="F:ATP hydrolysis activity"/>
    <property type="evidence" value="ECO:0007669"/>
    <property type="project" value="InterPro"/>
</dbReference>
<gene>
    <name evidence="14" type="primary">aprW</name>
    <name evidence="15" type="ORF">SAMN05444320_108268</name>
    <name evidence="14" type="ORF">ShinN01.2c</name>
</gene>
<dbReference type="RefSeq" id="WP_083960104.1">
    <property type="nucleotide sequence ID" value="NZ_FQVN01000008.1"/>
</dbReference>
<comment type="subcellular location">
    <subcellularLocation>
        <location evidence="1">Cell membrane</location>
        <topology evidence="1">Multi-pass membrane protein</topology>
    </subcellularLocation>
</comment>
<feature type="domain" description="ABC transporter" evidence="12">
    <location>
        <begin position="382"/>
        <end position="617"/>
    </location>
</feature>
<dbReference type="InterPro" id="IPR039421">
    <property type="entry name" value="Type_1_exporter"/>
</dbReference>
<dbReference type="GO" id="GO:0015421">
    <property type="term" value="F:ABC-type oligopeptide transporter activity"/>
    <property type="evidence" value="ECO:0007669"/>
    <property type="project" value="TreeGrafter"/>
</dbReference>
<dbReference type="PROSITE" id="PS50929">
    <property type="entry name" value="ABC_TM1F"/>
    <property type="match status" value="1"/>
</dbReference>
<evidence type="ECO:0000256" key="7">
    <source>
        <dbReference type="ARBA" id="ARBA00022989"/>
    </source>
</evidence>
<dbReference type="PROSITE" id="PS00211">
    <property type="entry name" value="ABC_TRANSPORTER_1"/>
    <property type="match status" value="1"/>
</dbReference>
<keyword evidence="3" id="KW-1003">Cell membrane</keyword>
<evidence type="ECO:0000313" key="15">
    <source>
        <dbReference type="EMBL" id="SHG39390.1"/>
    </source>
</evidence>
<comment type="similarity">
    <text evidence="9">Belongs to the ABC transporter superfamily. Lipid exporter (TC 3.A.1.106) family.</text>
</comment>
<dbReference type="GO" id="GO:0005524">
    <property type="term" value="F:ATP binding"/>
    <property type="evidence" value="ECO:0007669"/>
    <property type="project" value="UniProtKB-KW"/>
</dbReference>
<keyword evidence="7 11" id="KW-1133">Transmembrane helix</keyword>
<dbReference type="InterPro" id="IPR003593">
    <property type="entry name" value="AAA+_ATPase"/>
</dbReference>
<sequence length="626" mass="67992">MNQPNTRTSAAEETEAGEPARQEWRGVAAEDHDTLDRHVGRQLQRRSRRLLLDVLRPHRVGAVVALLLAVLDTAAEMARPLLIAAVIDSGIPAAARQDYGPLTWYVAGYLVSSVASAGLTYSFMTLSGRIGQSVLLELRHRLFRQVQRLSLSFHESYTSGKVISRLTSDLQALSTLLEESIEGLFRAFLSVVTIAVLLVWLDLPLTGVIVLTFVPLLWITARYRARSHFFYRRTRSAIARVISHFVETMNGIRVVQAYRLEETNSRTMGALNAANQDATVRAGYGLAHSTAGINLIGNTTVALVLLVGGWRIINGHLEVGVLAAYVLYLRKFYDPVDDLARFANSYASASAALEKISGVLEEEPTVAQPARPVPLHAREATIDFSRVDFRYQSSKDLVLRDVTLRIPAGQTVAIVGETGAGKSTIAKLVARFYDPTGGRVSINGVDLREVADADLRAATSMITQESFLFSGTVAENIALGRPDASREEIVRAATAIGAHEFITQLPDGYDTDVNKRGGRLSAGQRQLVALARVLLADSAVLILDEATSSMDIATERAVQRALHTTLRGRTALIIAHRLSTVLAADRVLVVEHGRIVEDGPPAQLVESGGKFATLHQAWLASTSASA</sequence>
<dbReference type="Gene3D" id="3.40.50.300">
    <property type="entry name" value="P-loop containing nucleotide triphosphate hydrolases"/>
    <property type="match status" value="1"/>
</dbReference>
<evidence type="ECO:0000256" key="8">
    <source>
        <dbReference type="ARBA" id="ARBA00023136"/>
    </source>
</evidence>
<dbReference type="PANTHER" id="PTHR43394:SF1">
    <property type="entry name" value="ATP-BINDING CASSETTE SUB-FAMILY B MEMBER 10, MITOCHONDRIAL"/>
    <property type="match status" value="1"/>
</dbReference>
<keyword evidence="5" id="KW-0547">Nucleotide-binding</keyword>
<protein>
    <submittedName>
        <fullName evidence="15">ABC-type multidrug transport system, ATPase and permease component</fullName>
    </submittedName>
    <submittedName>
        <fullName evidence="14">Putative ABC-type aminoglycoside exporter</fullName>
    </submittedName>
</protein>
<feature type="transmembrane region" description="Helical" evidence="11">
    <location>
        <begin position="102"/>
        <end position="123"/>
    </location>
</feature>
<reference evidence="14" key="1">
    <citation type="submission" date="2005-01" db="EMBL/GenBank/DDBJ databases">
        <title>Comparison of the "mixed" gene clusters for the biosynthesis of the aminoglycoside antibiotics apramycin (Streptoalloteichus hindustanus DSM 44523 and Streptomyces tenebrarius DSM 40477)and hygromycin B (Streptomyces hygroscopicus subsp. hygroscopicus DSM 40578), which contain genes related to both the biosynthesis of other aminoglycosides and cell-wall sugars.</title>
        <authorList>
            <person name="Aboshanab K.M."/>
            <person name="Schmidt-Beissner H."/>
            <person name="Wehmeier U.F."/>
            <person name="Welzel K."/>
            <person name="Vente A."/>
            <person name="Piepersberg W."/>
        </authorList>
    </citation>
    <scope>NUCLEOTIDE SEQUENCE</scope>
    <source>
        <strain evidence="14">Type strain:DSM 44523</strain>
    </source>
</reference>
<feature type="transmembrane region" description="Helical" evidence="11">
    <location>
        <begin position="207"/>
        <end position="225"/>
    </location>
</feature>
<evidence type="ECO:0000259" key="13">
    <source>
        <dbReference type="PROSITE" id="PS50929"/>
    </source>
</evidence>
<feature type="region of interest" description="Disordered" evidence="10">
    <location>
        <begin position="1"/>
        <end position="39"/>
    </location>
</feature>
<dbReference type="InterPro" id="IPR036640">
    <property type="entry name" value="ABC1_TM_sf"/>
</dbReference>
<organism evidence="14">
    <name type="scientific">Streptoalloteichus hindustanus</name>
    <dbReference type="NCBI Taxonomy" id="2017"/>
    <lineage>
        <taxon>Bacteria</taxon>
        <taxon>Bacillati</taxon>
        <taxon>Actinomycetota</taxon>
        <taxon>Actinomycetes</taxon>
        <taxon>Pseudonocardiales</taxon>
        <taxon>Pseudonocardiaceae</taxon>
        <taxon>Streptoalloteichus</taxon>
    </lineage>
</organism>
<evidence type="ECO:0000313" key="14">
    <source>
        <dbReference type="EMBL" id="CAI47637.1"/>
    </source>
</evidence>
<dbReference type="CDD" id="cd18546">
    <property type="entry name" value="ABC_6TM_Rv0194_D2_like"/>
    <property type="match status" value="1"/>
</dbReference>
<evidence type="ECO:0000256" key="2">
    <source>
        <dbReference type="ARBA" id="ARBA00022448"/>
    </source>
</evidence>
<evidence type="ECO:0000259" key="12">
    <source>
        <dbReference type="PROSITE" id="PS50893"/>
    </source>
</evidence>
<keyword evidence="2" id="KW-0813">Transport</keyword>
<dbReference type="InterPro" id="IPR027417">
    <property type="entry name" value="P-loop_NTPase"/>
</dbReference>
<proteinExistence type="inferred from homology"/>
<dbReference type="STRING" id="2017.SAMN05444320_108268"/>
<dbReference type="SMART" id="SM00382">
    <property type="entry name" value="AAA"/>
    <property type="match status" value="1"/>
</dbReference>
<dbReference type="InterPro" id="IPR011527">
    <property type="entry name" value="ABC1_TM_dom"/>
</dbReference>
<keyword evidence="16" id="KW-1185">Reference proteome</keyword>
<keyword evidence="8 11" id="KW-0472">Membrane</keyword>
<feature type="compositionally biased region" description="Polar residues" evidence="10">
    <location>
        <begin position="1"/>
        <end position="11"/>
    </location>
</feature>
<dbReference type="Proteomes" id="UP000184501">
    <property type="component" value="Unassembled WGS sequence"/>
</dbReference>
<keyword evidence="4 11" id="KW-0812">Transmembrane</keyword>
<dbReference type="OrthoDB" id="9806127at2"/>
<dbReference type="InterPro" id="IPR003439">
    <property type="entry name" value="ABC_transporter-like_ATP-bd"/>
</dbReference>
<dbReference type="FunFam" id="3.40.50.300:FF:000299">
    <property type="entry name" value="ABC transporter ATP-binding protein/permease"/>
    <property type="match status" value="1"/>
</dbReference>
<evidence type="ECO:0000256" key="5">
    <source>
        <dbReference type="ARBA" id="ARBA00022741"/>
    </source>
</evidence>
<dbReference type="Gene3D" id="1.20.1560.10">
    <property type="entry name" value="ABC transporter type 1, transmembrane domain"/>
    <property type="match status" value="1"/>
</dbReference>
<dbReference type="AlphaFoldDB" id="Q2MEY7"/>
<name>Q2MEY7_STRHI</name>
<evidence type="ECO:0000256" key="4">
    <source>
        <dbReference type="ARBA" id="ARBA00022692"/>
    </source>
</evidence>
<evidence type="ECO:0000256" key="11">
    <source>
        <dbReference type="SAM" id="Phobius"/>
    </source>
</evidence>
<evidence type="ECO:0000256" key="9">
    <source>
        <dbReference type="ARBA" id="ARBA00061644"/>
    </source>
</evidence>
<evidence type="ECO:0000256" key="3">
    <source>
        <dbReference type="ARBA" id="ARBA00022475"/>
    </source>
</evidence>
<dbReference type="Pfam" id="PF00005">
    <property type="entry name" value="ABC_tran"/>
    <property type="match status" value="1"/>
</dbReference>
<keyword evidence="6" id="KW-0067">ATP-binding</keyword>
<feature type="domain" description="ABC transmembrane type-1" evidence="13">
    <location>
        <begin position="63"/>
        <end position="348"/>
    </location>
</feature>
<accession>Q2MEY7</accession>
<dbReference type="EMBL" id="FQVN01000008">
    <property type="protein sequence ID" value="SHG39390.1"/>
    <property type="molecule type" value="Genomic_DNA"/>
</dbReference>
<dbReference type="Pfam" id="PF00664">
    <property type="entry name" value="ABC_membrane"/>
    <property type="match status" value="1"/>
</dbReference>
<dbReference type="PROSITE" id="PS50893">
    <property type="entry name" value="ABC_TRANSPORTER_2"/>
    <property type="match status" value="1"/>
</dbReference>
<evidence type="ECO:0000256" key="10">
    <source>
        <dbReference type="SAM" id="MobiDB-lite"/>
    </source>
</evidence>
<dbReference type="GO" id="GO:0005886">
    <property type="term" value="C:plasma membrane"/>
    <property type="evidence" value="ECO:0007669"/>
    <property type="project" value="UniProtKB-SubCell"/>
</dbReference>
<dbReference type="InterPro" id="IPR017871">
    <property type="entry name" value="ABC_transporter-like_CS"/>
</dbReference>